<evidence type="ECO:0000259" key="1">
    <source>
        <dbReference type="SMART" id="SM00849"/>
    </source>
</evidence>
<evidence type="ECO:0000313" key="2">
    <source>
        <dbReference type="EMBL" id="GAA1078306.1"/>
    </source>
</evidence>
<dbReference type="PANTHER" id="PTHR43546">
    <property type="entry name" value="UPF0173 METAL-DEPENDENT HYDROLASE MJ1163-RELATED"/>
    <property type="match status" value="1"/>
</dbReference>
<dbReference type="SUPFAM" id="SSF56281">
    <property type="entry name" value="Metallo-hydrolase/oxidoreductase"/>
    <property type="match status" value="1"/>
</dbReference>
<dbReference type="Proteomes" id="UP001499987">
    <property type="component" value="Unassembled WGS sequence"/>
</dbReference>
<dbReference type="EMBL" id="BAAALD010000013">
    <property type="protein sequence ID" value="GAA1078306.1"/>
    <property type="molecule type" value="Genomic_DNA"/>
</dbReference>
<name>A0ABP4DXX1_9ACTN</name>
<dbReference type="Pfam" id="PF13483">
    <property type="entry name" value="Lactamase_B_3"/>
    <property type="match status" value="1"/>
</dbReference>
<organism evidence="2 3">
    <name type="scientific">Kitasatospora arboriphila</name>
    <dbReference type="NCBI Taxonomy" id="258052"/>
    <lineage>
        <taxon>Bacteria</taxon>
        <taxon>Bacillati</taxon>
        <taxon>Actinomycetota</taxon>
        <taxon>Actinomycetes</taxon>
        <taxon>Kitasatosporales</taxon>
        <taxon>Streptomycetaceae</taxon>
        <taxon>Kitasatospora</taxon>
    </lineage>
</organism>
<sequence length="212" mass="22106">MRLTKYGHACVRIEDGDRVLVIDPGTLSEAEALSGATAVLITHEHADHLDVGKLAAARKDNPSLTVHTHPALAAALGDGATAVAAGDAFTAAGFTVRAVGGEHAEIIDGLPGCPNLGFVVDGLYHPGDSLHVPAEPVDTLLVPASGPWLKLREAIEFVRAVRPARAFPIHDANLSAVGMDNFDGWLLEEHGTDYARIPLGGSVDLEEPGGRP</sequence>
<reference evidence="3" key="1">
    <citation type="journal article" date="2019" name="Int. J. Syst. Evol. Microbiol.">
        <title>The Global Catalogue of Microorganisms (GCM) 10K type strain sequencing project: providing services to taxonomists for standard genome sequencing and annotation.</title>
        <authorList>
            <consortium name="The Broad Institute Genomics Platform"/>
            <consortium name="The Broad Institute Genome Sequencing Center for Infectious Disease"/>
            <person name="Wu L."/>
            <person name="Ma J."/>
        </authorList>
    </citation>
    <scope>NUCLEOTIDE SEQUENCE [LARGE SCALE GENOMIC DNA]</scope>
    <source>
        <strain evidence="3">JCM 13002</strain>
    </source>
</reference>
<dbReference type="InterPro" id="IPR036866">
    <property type="entry name" value="RibonucZ/Hydroxyglut_hydro"/>
</dbReference>
<gene>
    <name evidence="2" type="ORF">GCM10009663_20340</name>
</gene>
<feature type="domain" description="Metallo-beta-lactamase" evidence="1">
    <location>
        <begin position="7"/>
        <end position="170"/>
    </location>
</feature>
<dbReference type="InterPro" id="IPR001279">
    <property type="entry name" value="Metallo-B-lactamas"/>
</dbReference>
<evidence type="ECO:0000313" key="3">
    <source>
        <dbReference type="Proteomes" id="UP001499987"/>
    </source>
</evidence>
<dbReference type="Gene3D" id="3.60.15.10">
    <property type="entry name" value="Ribonuclease Z/Hydroxyacylglutathione hydrolase-like"/>
    <property type="match status" value="1"/>
</dbReference>
<dbReference type="InterPro" id="IPR050114">
    <property type="entry name" value="UPF0173_UPF0282_UlaG_hydrolase"/>
</dbReference>
<dbReference type="RefSeq" id="WP_344623185.1">
    <property type="nucleotide sequence ID" value="NZ_BAAALD010000013.1"/>
</dbReference>
<dbReference type="SMART" id="SM00849">
    <property type="entry name" value="Lactamase_B"/>
    <property type="match status" value="1"/>
</dbReference>
<dbReference type="PANTHER" id="PTHR43546:SF3">
    <property type="entry name" value="UPF0173 METAL-DEPENDENT HYDROLASE MJ1163"/>
    <property type="match status" value="1"/>
</dbReference>
<keyword evidence="3" id="KW-1185">Reference proteome</keyword>
<proteinExistence type="predicted"/>
<accession>A0ABP4DXX1</accession>
<protein>
    <submittedName>
        <fullName evidence="2">MBL fold metallo-hydrolase</fullName>
    </submittedName>
</protein>
<comment type="caution">
    <text evidence="2">The sequence shown here is derived from an EMBL/GenBank/DDBJ whole genome shotgun (WGS) entry which is preliminary data.</text>
</comment>